<organism evidence="7 8">
    <name type="scientific">Trichoderma arundinaceum</name>
    <dbReference type="NCBI Taxonomy" id="490622"/>
    <lineage>
        <taxon>Eukaryota</taxon>
        <taxon>Fungi</taxon>
        <taxon>Dikarya</taxon>
        <taxon>Ascomycota</taxon>
        <taxon>Pezizomycotina</taxon>
        <taxon>Sordariomycetes</taxon>
        <taxon>Hypocreomycetidae</taxon>
        <taxon>Hypocreales</taxon>
        <taxon>Hypocreaceae</taxon>
        <taxon>Trichoderma</taxon>
    </lineage>
</organism>
<accession>A0A395P1W8</accession>
<sequence>MQTNSLKLATYNNNKAISESTALPMNMDTATIVEKTIRVGAVQAEPVWHDLDGCVDKTIQLINQAAADGIQVLGFPEVWIPGYPWQMWCAAPIIQPSWVPQYRANSMTRDSPQMKRIQAAVKSAGMFVVLGYSELEGSTIYLAQAFISPEGEIVLNRRKTKPTHPERTIWGEGQAESLKTVVDSPFGKIGGLNCWEQLQPLLRYYEYIQGVQIHVSSWPSVFSMPDPEKIPWLYHETGEACNRVSQFMAIEGATFVLCSTQILTEKGLEKNSILSGNPVTKVPGGGFSQIFGPDGKPLCEPIGDGEEGILQADISLSDISKPKIFLDVAGHYARPDMLSLLVNPRVAKHVTIMDE</sequence>
<proteinExistence type="inferred from homology"/>
<dbReference type="OrthoDB" id="10250282at2759"/>
<evidence type="ECO:0000256" key="1">
    <source>
        <dbReference type="ARBA" id="ARBA00008129"/>
    </source>
</evidence>
<protein>
    <recommendedName>
        <fullName evidence="4">nitrilase</fullName>
        <ecNumber evidence="4">3.5.5.1</ecNumber>
    </recommendedName>
</protein>
<comment type="caution">
    <text evidence="7">The sequence shown here is derived from an EMBL/GenBank/DDBJ whole genome shotgun (WGS) entry which is preliminary data.</text>
</comment>
<dbReference type="InterPro" id="IPR003010">
    <property type="entry name" value="C-N_Hydrolase"/>
</dbReference>
<dbReference type="PROSITE" id="PS00920">
    <property type="entry name" value="NITRIL_CHT_1"/>
    <property type="match status" value="1"/>
</dbReference>
<keyword evidence="8" id="KW-1185">Reference proteome</keyword>
<evidence type="ECO:0000313" key="8">
    <source>
        <dbReference type="Proteomes" id="UP000266272"/>
    </source>
</evidence>
<name>A0A395P1W8_TRIAR</name>
<dbReference type="STRING" id="490622.A0A395P1W8"/>
<dbReference type="SUPFAM" id="SSF56317">
    <property type="entry name" value="Carbon-nitrogen hydrolase"/>
    <property type="match status" value="1"/>
</dbReference>
<dbReference type="Gene3D" id="3.60.110.10">
    <property type="entry name" value="Carbon-nitrogen hydrolase"/>
    <property type="match status" value="1"/>
</dbReference>
<evidence type="ECO:0000259" key="6">
    <source>
        <dbReference type="PROSITE" id="PS50263"/>
    </source>
</evidence>
<gene>
    <name evidence="7" type="ORF">TARUN_486</name>
</gene>
<evidence type="ECO:0000313" key="7">
    <source>
        <dbReference type="EMBL" id="RFU81701.1"/>
    </source>
</evidence>
<keyword evidence="2 7" id="KW-0378">Hydrolase</keyword>
<evidence type="ECO:0000256" key="2">
    <source>
        <dbReference type="ARBA" id="ARBA00022801"/>
    </source>
</evidence>
<dbReference type="PANTHER" id="PTHR46044">
    <property type="entry name" value="NITRILASE"/>
    <property type="match status" value="1"/>
</dbReference>
<dbReference type="EC" id="3.5.5.1" evidence="4"/>
<dbReference type="PANTHER" id="PTHR46044:SF14">
    <property type="entry name" value="ARYLACETONITRILASE"/>
    <property type="match status" value="1"/>
</dbReference>
<dbReference type="Proteomes" id="UP000266272">
    <property type="component" value="Unassembled WGS sequence"/>
</dbReference>
<dbReference type="GO" id="GO:0016836">
    <property type="term" value="F:hydro-lyase activity"/>
    <property type="evidence" value="ECO:0007669"/>
    <property type="project" value="UniProtKB-ARBA"/>
</dbReference>
<feature type="domain" description="CN hydrolase" evidence="6">
    <location>
        <begin position="37"/>
        <end position="316"/>
    </location>
</feature>
<evidence type="ECO:0000256" key="4">
    <source>
        <dbReference type="ARBA" id="ARBA00039045"/>
    </source>
</evidence>
<evidence type="ECO:0000256" key="3">
    <source>
        <dbReference type="ARBA" id="ARBA00036406"/>
    </source>
</evidence>
<feature type="active site" description="Proton acceptor" evidence="5">
    <location>
        <position position="77"/>
    </location>
</feature>
<dbReference type="EMBL" id="PXOA01000030">
    <property type="protein sequence ID" value="RFU81701.1"/>
    <property type="molecule type" value="Genomic_DNA"/>
</dbReference>
<comment type="catalytic activity">
    <reaction evidence="3">
        <text>a nitrile + 2 H2O = a carboxylate + NH4(+)</text>
        <dbReference type="Rhea" id="RHEA:21724"/>
        <dbReference type="ChEBI" id="CHEBI:15377"/>
        <dbReference type="ChEBI" id="CHEBI:18379"/>
        <dbReference type="ChEBI" id="CHEBI:28938"/>
        <dbReference type="ChEBI" id="CHEBI:29067"/>
        <dbReference type="EC" id="3.5.5.1"/>
    </reaction>
</comment>
<dbReference type="Pfam" id="PF00795">
    <property type="entry name" value="CN_hydrolase"/>
    <property type="match status" value="1"/>
</dbReference>
<dbReference type="InterPro" id="IPR044149">
    <property type="entry name" value="Nitrilases_CHs"/>
</dbReference>
<dbReference type="InterPro" id="IPR000132">
    <property type="entry name" value="Nitrilase/CN_hydratase_CS"/>
</dbReference>
<reference evidence="7 8" key="1">
    <citation type="journal article" date="2018" name="PLoS Pathog.">
        <title>Evolution of structural diversity of trichothecenes, a family of toxins produced by plant pathogenic and entomopathogenic fungi.</title>
        <authorList>
            <person name="Proctor R.H."/>
            <person name="McCormick S.P."/>
            <person name="Kim H.S."/>
            <person name="Cardoza R.E."/>
            <person name="Stanley A.M."/>
            <person name="Lindo L."/>
            <person name="Kelly A."/>
            <person name="Brown D.W."/>
            <person name="Lee T."/>
            <person name="Vaughan M.M."/>
            <person name="Alexander N.J."/>
            <person name="Busman M."/>
            <person name="Gutierrez S."/>
        </authorList>
    </citation>
    <scope>NUCLEOTIDE SEQUENCE [LARGE SCALE GENOMIC DNA]</scope>
    <source>
        <strain evidence="7 8">IBT 40837</strain>
    </source>
</reference>
<evidence type="ECO:0000256" key="5">
    <source>
        <dbReference type="PROSITE-ProRule" id="PRU10139"/>
    </source>
</evidence>
<dbReference type="PROSITE" id="PS50263">
    <property type="entry name" value="CN_HYDROLASE"/>
    <property type="match status" value="1"/>
</dbReference>
<dbReference type="CDD" id="cd07564">
    <property type="entry name" value="nitrilases_CHs"/>
    <property type="match status" value="1"/>
</dbReference>
<dbReference type="InterPro" id="IPR036526">
    <property type="entry name" value="C-N_Hydrolase_sf"/>
</dbReference>
<dbReference type="AlphaFoldDB" id="A0A395P1W8"/>
<dbReference type="GO" id="GO:0000257">
    <property type="term" value="F:nitrilase activity"/>
    <property type="evidence" value="ECO:0007669"/>
    <property type="project" value="UniProtKB-EC"/>
</dbReference>
<comment type="similarity">
    <text evidence="1">Belongs to the carbon-nitrogen hydrolase superfamily. Nitrilase family.</text>
</comment>